<feature type="domain" description="SpoVR protein-like N-terminal" evidence="2">
    <location>
        <begin position="30"/>
        <end position="448"/>
    </location>
</feature>
<evidence type="ECO:0000313" key="4">
    <source>
        <dbReference type="EMBL" id="MFC4159369.1"/>
    </source>
</evidence>
<sequence>MTTDTVLSPSSAGSGKRRSRRRKPLSVGSEWNFELIDKYYKEIERIAVKEYGLDVYPNQLEVITAEQMMDAYASVGMPVMYHHWSYGKHFLHTEKGYKRGQMGLAYEIVINSNPCIAYLMEENSMTMQALVIAHAAFGHNSFFKGNYLFRAWTDASAIVDYLVFARTYIAQCEERHGVDAVEELLDSCHALMNYGVDRYKRPPKLSLEQEKQRQLERENYQQSLVNELWRTLPRRQEAEEKATTRRFPEEPQENLLYFIEKFAPLLEPWQRELIRIVRKIAQYFYPQRQTQVMNEGWATFWHYTILNRMYDEGLVTDGFIMEFLHSHTNVVYQPPVTSRWYSGINPYALGFAIYCDLRRICEDPTEEDRLWFPDIAGADWRKTLDFAMRNFKDESFIAQYLSPKVIRDFKLFSVLDDDHEAKLEIAAIHDDAGYRYLRQRLSDQYNLSYREPNIQIWDVNTRGDRSLTLRHFQHQRRPLGNTVHEVLKHVARLWGFSVRLESVDMQGRVILTYECKLEKRHGM</sequence>
<reference evidence="5" key="1">
    <citation type="journal article" date="2019" name="Int. J. Syst. Evol. Microbiol.">
        <title>The Global Catalogue of Microorganisms (GCM) 10K type strain sequencing project: providing services to taxonomists for standard genome sequencing and annotation.</title>
        <authorList>
            <consortium name="The Broad Institute Genomics Platform"/>
            <consortium name="The Broad Institute Genome Sequencing Center for Infectious Disease"/>
            <person name="Wu L."/>
            <person name="Ma J."/>
        </authorList>
    </citation>
    <scope>NUCLEOTIDE SEQUENCE [LARGE SCALE GENOMIC DNA]</scope>
    <source>
        <strain evidence="5">LMG 29894</strain>
    </source>
</reference>
<keyword evidence="5" id="KW-1185">Reference proteome</keyword>
<feature type="domain" description="SpoVR-like C-terminal" evidence="3">
    <location>
        <begin position="452"/>
        <end position="504"/>
    </location>
</feature>
<dbReference type="RefSeq" id="WP_378163055.1">
    <property type="nucleotide sequence ID" value="NZ_JBHSBU010000001.1"/>
</dbReference>
<dbReference type="PANTHER" id="PTHR30029">
    <property type="entry name" value="STAGE V SPORULATION PROTEIN R"/>
    <property type="match status" value="1"/>
</dbReference>
<accession>A0ABV8MN71</accession>
<evidence type="ECO:0000259" key="3">
    <source>
        <dbReference type="Pfam" id="PF24755"/>
    </source>
</evidence>
<evidence type="ECO:0000259" key="2">
    <source>
        <dbReference type="Pfam" id="PF04293"/>
    </source>
</evidence>
<proteinExistence type="predicted"/>
<gene>
    <name evidence="4" type="ORF">ACFOW7_08360</name>
</gene>
<dbReference type="Pfam" id="PF24755">
    <property type="entry name" value="SpoVR_C"/>
    <property type="match status" value="1"/>
</dbReference>
<dbReference type="EMBL" id="JBHSBU010000001">
    <property type="protein sequence ID" value="MFC4159369.1"/>
    <property type="molecule type" value="Genomic_DNA"/>
</dbReference>
<evidence type="ECO:0000256" key="1">
    <source>
        <dbReference type="SAM" id="MobiDB-lite"/>
    </source>
</evidence>
<dbReference type="InterPro" id="IPR057270">
    <property type="entry name" value="Ycgb-like"/>
</dbReference>
<feature type="region of interest" description="Disordered" evidence="1">
    <location>
        <begin position="1"/>
        <end position="21"/>
    </location>
</feature>
<dbReference type="PANTHER" id="PTHR30029:SF2">
    <property type="entry name" value="STAGE V SPORULATION PROTEIN R"/>
    <property type="match status" value="1"/>
</dbReference>
<dbReference type="Proteomes" id="UP001595791">
    <property type="component" value="Unassembled WGS sequence"/>
</dbReference>
<comment type="caution">
    <text evidence="4">The sequence shown here is derived from an EMBL/GenBank/DDBJ whole genome shotgun (WGS) entry which is preliminary data.</text>
</comment>
<evidence type="ECO:0000313" key="5">
    <source>
        <dbReference type="Proteomes" id="UP001595791"/>
    </source>
</evidence>
<dbReference type="InterPro" id="IPR007390">
    <property type="entry name" value="Spore_V_R"/>
</dbReference>
<protein>
    <submittedName>
        <fullName evidence="4">SpoVR family protein</fullName>
    </submittedName>
</protein>
<dbReference type="Pfam" id="PF04293">
    <property type="entry name" value="SpoVR"/>
    <property type="match status" value="1"/>
</dbReference>
<organism evidence="4 5">
    <name type="scientific">Chitinimonas lacunae</name>
    <dbReference type="NCBI Taxonomy" id="1963018"/>
    <lineage>
        <taxon>Bacteria</taxon>
        <taxon>Pseudomonadati</taxon>
        <taxon>Pseudomonadota</taxon>
        <taxon>Betaproteobacteria</taxon>
        <taxon>Neisseriales</taxon>
        <taxon>Chitinibacteraceae</taxon>
        <taxon>Chitinimonas</taxon>
    </lineage>
</organism>
<dbReference type="InterPro" id="IPR057008">
    <property type="entry name" value="SpoVR-like_C"/>
</dbReference>
<dbReference type="InterPro" id="IPR056174">
    <property type="entry name" value="SpoVR_N"/>
</dbReference>
<name>A0ABV8MN71_9NEIS</name>
<dbReference type="NCBIfam" id="NF008737">
    <property type="entry name" value="PRK11767.1"/>
    <property type="match status" value="1"/>
</dbReference>